<sequence length="225" mass="25449">MMVLSQPVLDNFFLIKTSETTSNLSTVIPEIDLLDPHAGNLIVKAYEEYGFYKVVNHGILMESVTKLEVETIKFFKLPQSEKDKTDTSTPNPFGYGNKRFGLNGDVGWIEYLLFSTNLELISQNSLSNFPGNSEICWTLVNDYVSAVRNRLCGVLEMIVDGLKIRQRNVSSRLLKDQNSDSCFRLNHYPPCLEHQAFSLNHYPPSPAHQAFSDQSLIGFGEHKNP</sequence>
<dbReference type="InterPro" id="IPR026992">
    <property type="entry name" value="DIOX_N"/>
</dbReference>
<evidence type="ECO:0000256" key="1">
    <source>
        <dbReference type="ARBA" id="ARBA00022723"/>
    </source>
</evidence>
<dbReference type="EMBL" id="CAUOFW020007202">
    <property type="protein sequence ID" value="CAK9177990.1"/>
    <property type="molecule type" value="Genomic_DNA"/>
</dbReference>
<dbReference type="AlphaFoldDB" id="A0ABC8UD68"/>
<dbReference type="Proteomes" id="UP001642360">
    <property type="component" value="Unassembled WGS sequence"/>
</dbReference>
<dbReference type="InterPro" id="IPR050231">
    <property type="entry name" value="Iron_ascorbate_oxido_reductase"/>
</dbReference>
<dbReference type="PANTHER" id="PTHR47990">
    <property type="entry name" value="2-OXOGLUTARATE (2OG) AND FE(II)-DEPENDENT OXYGENASE SUPERFAMILY PROTEIN-RELATED"/>
    <property type="match status" value="1"/>
</dbReference>
<gene>
    <name evidence="4" type="ORF">ILEXP_LOCUS47907</name>
    <name evidence="5" type="ORF">ILEXP_LOCUS47908</name>
</gene>
<dbReference type="EMBL" id="CAUOFW020007202">
    <property type="protein sequence ID" value="CAK9177991.1"/>
    <property type="molecule type" value="Genomic_DNA"/>
</dbReference>
<keyword evidence="1" id="KW-0479">Metal-binding</keyword>
<evidence type="ECO:0000259" key="3">
    <source>
        <dbReference type="Pfam" id="PF14226"/>
    </source>
</evidence>
<accession>A0ABC8UD68</accession>
<evidence type="ECO:0000256" key="2">
    <source>
        <dbReference type="ARBA" id="ARBA00023004"/>
    </source>
</evidence>
<keyword evidence="2" id="KW-0408">Iron</keyword>
<comment type="caution">
    <text evidence="4">The sequence shown here is derived from an EMBL/GenBank/DDBJ whole genome shotgun (WGS) entry which is preliminary data.</text>
</comment>
<reference evidence="4 6" key="1">
    <citation type="submission" date="2024-02" db="EMBL/GenBank/DDBJ databases">
        <authorList>
            <person name="Vignale AGUSTIN F."/>
            <person name="Sosa J E."/>
            <person name="Modenutti C."/>
        </authorList>
    </citation>
    <scope>NUCLEOTIDE SEQUENCE [LARGE SCALE GENOMIC DNA]</scope>
</reference>
<dbReference type="SUPFAM" id="SSF51197">
    <property type="entry name" value="Clavaminate synthase-like"/>
    <property type="match status" value="1"/>
</dbReference>
<feature type="domain" description="Non-haem dioxygenase N-terminal" evidence="3">
    <location>
        <begin position="36"/>
        <end position="119"/>
    </location>
</feature>
<proteinExistence type="predicted"/>
<dbReference type="Pfam" id="PF14226">
    <property type="entry name" value="DIOX_N"/>
    <property type="match status" value="1"/>
</dbReference>
<protein>
    <recommendedName>
        <fullName evidence="3">Non-haem dioxygenase N-terminal domain-containing protein</fullName>
    </recommendedName>
</protein>
<name>A0ABC8UD68_9AQUA</name>
<organism evidence="4 6">
    <name type="scientific">Ilex paraguariensis</name>
    <name type="common">yerba mate</name>
    <dbReference type="NCBI Taxonomy" id="185542"/>
    <lineage>
        <taxon>Eukaryota</taxon>
        <taxon>Viridiplantae</taxon>
        <taxon>Streptophyta</taxon>
        <taxon>Embryophyta</taxon>
        <taxon>Tracheophyta</taxon>
        <taxon>Spermatophyta</taxon>
        <taxon>Magnoliopsida</taxon>
        <taxon>eudicotyledons</taxon>
        <taxon>Gunneridae</taxon>
        <taxon>Pentapetalae</taxon>
        <taxon>asterids</taxon>
        <taxon>campanulids</taxon>
        <taxon>Aquifoliales</taxon>
        <taxon>Aquifoliaceae</taxon>
        <taxon>Ilex</taxon>
    </lineage>
</organism>
<dbReference type="GO" id="GO:0046872">
    <property type="term" value="F:metal ion binding"/>
    <property type="evidence" value="ECO:0007669"/>
    <property type="project" value="UniProtKB-KW"/>
</dbReference>
<evidence type="ECO:0000313" key="4">
    <source>
        <dbReference type="EMBL" id="CAK9177990.1"/>
    </source>
</evidence>
<keyword evidence="6" id="KW-1185">Reference proteome</keyword>
<dbReference type="Gene3D" id="2.60.120.330">
    <property type="entry name" value="B-lactam Antibiotic, Isopenicillin N Synthase, Chain"/>
    <property type="match status" value="1"/>
</dbReference>
<dbReference type="InterPro" id="IPR027443">
    <property type="entry name" value="IPNS-like_sf"/>
</dbReference>
<evidence type="ECO:0000313" key="6">
    <source>
        <dbReference type="Proteomes" id="UP001642360"/>
    </source>
</evidence>
<evidence type="ECO:0000313" key="5">
    <source>
        <dbReference type="EMBL" id="CAK9177991.1"/>
    </source>
</evidence>